<gene>
    <name evidence="9" type="ORF">KVT40_003118</name>
</gene>
<evidence type="ECO:0000256" key="2">
    <source>
        <dbReference type="ARBA" id="ARBA00022448"/>
    </source>
</evidence>
<name>A0A8K0L6X7_9PEZI</name>
<dbReference type="GO" id="GO:0022857">
    <property type="term" value="F:transmembrane transporter activity"/>
    <property type="evidence" value="ECO:0007669"/>
    <property type="project" value="InterPro"/>
</dbReference>
<evidence type="ECO:0000256" key="1">
    <source>
        <dbReference type="ARBA" id="ARBA00004141"/>
    </source>
</evidence>
<evidence type="ECO:0000313" key="10">
    <source>
        <dbReference type="Proteomes" id="UP000809789"/>
    </source>
</evidence>
<comment type="similarity">
    <text evidence="6">Belongs to the major facilitator superfamily. Allantoate permease family.</text>
</comment>
<comment type="caution">
    <text evidence="9">The sequence shown here is derived from an EMBL/GenBank/DDBJ whole genome shotgun (WGS) entry which is preliminary data.</text>
</comment>
<evidence type="ECO:0000256" key="4">
    <source>
        <dbReference type="ARBA" id="ARBA00022989"/>
    </source>
</evidence>
<accession>A0A8K0L6X7</accession>
<dbReference type="SUPFAM" id="SSF103473">
    <property type="entry name" value="MFS general substrate transporter"/>
    <property type="match status" value="1"/>
</dbReference>
<dbReference type="PANTHER" id="PTHR43791:SF40">
    <property type="entry name" value="THIAMINE PATHWAY TRANSPORTER THI73"/>
    <property type="match status" value="1"/>
</dbReference>
<feature type="transmembrane region" description="Helical" evidence="7">
    <location>
        <begin position="187"/>
        <end position="208"/>
    </location>
</feature>
<dbReference type="PANTHER" id="PTHR43791">
    <property type="entry name" value="PERMEASE-RELATED"/>
    <property type="match status" value="1"/>
</dbReference>
<keyword evidence="5 7" id="KW-0472">Membrane</keyword>
<dbReference type="Pfam" id="PF07690">
    <property type="entry name" value="MFS_1"/>
    <property type="match status" value="1"/>
</dbReference>
<feature type="transmembrane region" description="Helical" evidence="7">
    <location>
        <begin position="380"/>
        <end position="402"/>
    </location>
</feature>
<keyword evidence="2" id="KW-0813">Transport</keyword>
<evidence type="ECO:0000313" key="9">
    <source>
        <dbReference type="EMBL" id="KAG8629253.1"/>
    </source>
</evidence>
<proteinExistence type="inferred from homology"/>
<protein>
    <recommendedName>
        <fullName evidence="8">Major facilitator superfamily (MFS) profile domain-containing protein</fullName>
    </recommendedName>
</protein>
<dbReference type="Proteomes" id="UP000809789">
    <property type="component" value="Unassembled WGS sequence"/>
</dbReference>
<keyword evidence="10" id="KW-1185">Reference proteome</keyword>
<organism evidence="9 10">
    <name type="scientific">Elsinoe batatas</name>
    <dbReference type="NCBI Taxonomy" id="2601811"/>
    <lineage>
        <taxon>Eukaryota</taxon>
        <taxon>Fungi</taxon>
        <taxon>Dikarya</taxon>
        <taxon>Ascomycota</taxon>
        <taxon>Pezizomycotina</taxon>
        <taxon>Dothideomycetes</taxon>
        <taxon>Dothideomycetidae</taxon>
        <taxon>Myriangiales</taxon>
        <taxon>Elsinoaceae</taxon>
        <taxon>Elsinoe</taxon>
    </lineage>
</organism>
<reference evidence="9" key="1">
    <citation type="submission" date="2021-07" db="EMBL/GenBank/DDBJ databases">
        <title>Elsinoe batatas strain:CRI-CJ2 Genome sequencing and assembly.</title>
        <authorList>
            <person name="Huang L."/>
        </authorList>
    </citation>
    <scope>NUCLEOTIDE SEQUENCE</scope>
    <source>
        <strain evidence="9">CRI-CJ2</strain>
    </source>
</reference>
<dbReference type="InterPro" id="IPR036259">
    <property type="entry name" value="MFS_trans_sf"/>
</dbReference>
<dbReference type="EMBL" id="JAESVG020000003">
    <property type="protein sequence ID" value="KAG8629253.1"/>
    <property type="molecule type" value="Genomic_DNA"/>
</dbReference>
<dbReference type="InterPro" id="IPR020846">
    <property type="entry name" value="MFS_dom"/>
</dbReference>
<evidence type="ECO:0000256" key="3">
    <source>
        <dbReference type="ARBA" id="ARBA00022692"/>
    </source>
</evidence>
<sequence>MLSSISEKEAIVASDPVELKPLATHGGKDNALTFLERHQDERIEADAATLRRLRRKVDYMVIPFLMFCYALNFIDKVLLNYAAVMGLNQSLQLKGDEFSKASSSFFIAVLIAALLNTYPLQKCPTGKWLGLSLILWGISTACHATVKNFVGLVVVRVLSGIFEAGLPPALMLLSAQYYTRQEQTSRFSLWFLGMGLGQILGGLISFAFQHVPSSSALAGWKVMFVVLGLITMLFGVSVCVFVPDTPMTARFFTDQEKVMILEHTKVNQVGVVNRKWRTKEIFEACLDVQFWLMFGAILLQGTGGGTITSYSAQLLRSFGFTPKQAALLNMPSGVINMCSSLVTGFGPRRYGNRWFFSILVMSVGVMGASMMSFIDAGNRGGLLAGLYLANFFIGVTPLNFQWITGNTAGHTKRAFTTTAMNAAFAIGNIVGPETFKVKDAPMYKPAKISLVATWSSSAGCLLLLVGYYHFANNWRVMATKEDAEVANDVAYAGMTDKENPHFSTWHSI</sequence>
<dbReference type="FunFam" id="1.20.1250.20:FF:000064">
    <property type="entry name" value="MFS allantoate transporter"/>
    <property type="match status" value="1"/>
</dbReference>
<feature type="transmembrane region" description="Helical" evidence="7">
    <location>
        <begin position="354"/>
        <end position="374"/>
    </location>
</feature>
<feature type="domain" description="Major facilitator superfamily (MFS) profile" evidence="8">
    <location>
        <begin position="61"/>
        <end position="475"/>
    </location>
</feature>
<feature type="transmembrane region" description="Helical" evidence="7">
    <location>
        <begin position="59"/>
        <end position="78"/>
    </location>
</feature>
<feature type="transmembrane region" description="Helical" evidence="7">
    <location>
        <begin position="98"/>
        <end position="116"/>
    </location>
</feature>
<feature type="transmembrane region" description="Helical" evidence="7">
    <location>
        <begin position="220"/>
        <end position="242"/>
    </location>
</feature>
<dbReference type="GO" id="GO:0016020">
    <property type="term" value="C:membrane"/>
    <property type="evidence" value="ECO:0007669"/>
    <property type="project" value="UniProtKB-SubCell"/>
</dbReference>
<comment type="subcellular location">
    <subcellularLocation>
        <location evidence="1">Membrane</location>
        <topology evidence="1">Multi-pass membrane protein</topology>
    </subcellularLocation>
</comment>
<dbReference type="AlphaFoldDB" id="A0A8K0L6X7"/>
<feature type="transmembrane region" description="Helical" evidence="7">
    <location>
        <begin position="128"/>
        <end position="146"/>
    </location>
</feature>
<evidence type="ECO:0000256" key="7">
    <source>
        <dbReference type="SAM" id="Phobius"/>
    </source>
</evidence>
<evidence type="ECO:0000259" key="8">
    <source>
        <dbReference type="PROSITE" id="PS50850"/>
    </source>
</evidence>
<feature type="transmembrane region" description="Helical" evidence="7">
    <location>
        <begin position="451"/>
        <end position="470"/>
    </location>
</feature>
<evidence type="ECO:0000256" key="5">
    <source>
        <dbReference type="ARBA" id="ARBA00023136"/>
    </source>
</evidence>
<keyword evidence="4 7" id="KW-1133">Transmembrane helix</keyword>
<dbReference type="Gene3D" id="1.20.1250.20">
    <property type="entry name" value="MFS general substrate transporter like domains"/>
    <property type="match status" value="2"/>
</dbReference>
<keyword evidence="3 7" id="KW-0812">Transmembrane</keyword>
<dbReference type="InterPro" id="IPR011701">
    <property type="entry name" value="MFS"/>
</dbReference>
<dbReference type="OrthoDB" id="6730379at2759"/>
<feature type="transmembrane region" description="Helical" evidence="7">
    <location>
        <begin position="152"/>
        <end position="175"/>
    </location>
</feature>
<evidence type="ECO:0000256" key="6">
    <source>
        <dbReference type="ARBA" id="ARBA00037968"/>
    </source>
</evidence>
<dbReference type="PROSITE" id="PS50850">
    <property type="entry name" value="MFS"/>
    <property type="match status" value="1"/>
</dbReference>